<dbReference type="OrthoDB" id="7840799at2"/>
<evidence type="ECO:0000313" key="1">
    <source>
        <dbReference type="EMBL" id="RKF17719.1"/>
    </source>
</evidence>
<sequence>MRLDVAKWITHQIEDLPDAGKFRASSAIRSLDWASKNYASGMPIPATYFALHATEEAVAAFVSCAKKRGYGNDAKINLRDHKAKATVSLLAQKTCDFVSSFDPAIALNPDLNQIVARFTVDGQVHYQPASTNLFHFTQGKDGDRKEDFFDELVEDFGNIETLKKTVIKGQEARNEILYATDKGYPTGFIHPEESLRRECLLTLGLIWAALDIVRSERGSIALIVQALRTATLVIESMSSKNHCKRLEGPVSNRP</sequence>
<proteinExistence type="predicted"/>
<evidence type="ECO:0000313" key="2">
    <source>
        <dbReference type="Proteomes" id="UP000284395"/>
    </source>
</evidence>
<dbReference type="AlphaFoldDB" id="A0A420EAK2"/>
<accession>A0A420EAK2</accession>
<organism evidence="1 2">
    <name type="scientific">Altericroceibacterium spongiae</name>
    <dbReference type="NCBI Taxonomy" id="2320269"/>
    <lineage>
        <taxon>Bacteria</taxon>
        <taxon>Pseudomonadati</taxon>
        <taxon>Pseudomonadota</taxon>
        <taxon>Alphaproteobacteria</taxon>
        <taxon>Sphingomonadales</taxon>
        <taxon>Erythrobacteraceae</taxon>
        <taxon>Altericroceibacterium</taxon>
    </lineage>
</organism>
<comment type="caution">
    <text evidence="1">The sequence shown here is derived from an EMBL/GenBank/DDBJ whole genome shotgun (WGS) entry which is preliminary data.</text>
</comment>
<gene>
    <name evidence="1" type="ORF">D6851_15790</name>
</gene>
<reference evidence="1 2" key="1">
    <citation type="submission" date="2018-09" db="EMBL/GenBank/DDBJ databases">
        <title>Altererythrobacter spongiae sp. nov., isolated from a marine sponge.</title>
        <authorList>
            <person name="Zhuang L."/>
            <person name="Luo L."/>
        </authorList>
    </citation>
    <scope>NUCLEOTIDE SEQUENCE [LARGE SCALE GENOMIC DNA]</scope>
    <source>
        <strain evidence="1 2">HN-Y73</strain>
    </source>
</reference>
<dbReference type="Proteomes" id="UP000284395">
    <property type="component" value="Unassembled WGS sequence"/>
</dbReference>
<name>A0A420EAK2_9SPHN</name>
<dbReference type="EMBL" id="RAPF01000012">
    <property type="protein sequence ID" value="RKF17719.1"/>
    <property type="molecule type" value="Genomic_DNA"/>
</dbReference>
<keyword evidence="2" id="KW-1185">Reference proteome</keyword>
<protein>
    <submittedName>
        <fullName evidence="1">Uncharacterized protein</fullName>
    </submittedName>
</protein>